<reference evidence="4" key="1">
    <citation type="submission" date="2014-10" db="EMBL/GenBank/DDBJ databases">
        <authorList>
            <person name="King R."/>
        </authorList>
    </citation>
    <scope>NUCLEOTIDE SEQUENCE [LARGE SCALE GENOMIC DNA]</scope>
    <source>
        <strain evidence="4">A3/5</strain>
    </source>
</reference>
<dbReference type="InterPro" id="IPR005627">
    <property type="entry name" value="CutC-like"/>
</dbReference>
<dbReference type="STRING" id="56646.A0A2L2TD81"/>
<dbReference type="Gene3D" id="3.20.20.380">
    <property type="entry name" value="Copper homeostasis (CutC) domain"/>
    <property type="match status" value="1"/>
</dbReference>
<evidence type="ECO:0000256" key="1">
    <source>
        <dbReference type="ARBA" id="ARBA00007768"/>
    </source>
</evidence>
<evidence type="ECO:0000256" key="2">
    <source>
        <dbReference type="ARBA" id="ARBA00019014"/>
    </source>
</evidence>
<dbReference type="AlphaFoldDB" id="A0A2L2TD81"/>
<dbReference type="InterPro" id="IPR036822">
    <property type="entry name" value="CutC-like_dom_sf"/>
</dbReference>
<dbReference type="GO" id="GO:0005507">
    <property type="term" value="F:copper ion binding"/>
    <property type="evidence" value="ECO:0007669"/>
    <property type="project" value="TreeGrafter"/>
</dbReference>
<name>A0A2L2TD81_9HYPO</name>
<organism evidence="3 4">
    <name type="scientific">Fusarium venenatum</name>
    <dbReference type="NCBI Taxonomy" id="56646"/>
    <lineage>
        <taxon>Eukaryota</taxon>
        <taxon>Fungi</taxon>
        <taxon>Dikarya</taxon>
        <taxon>Ascomycota</taxon>
        <taxon>Pezizomycotina</taxon>
        <taxon>Sordariomycetes</taxon>
        <taxon>Hypocreomycetidae</taxon>
        <taxon>Hypocreales</taxon>
        <taxon>Nectriaceae</taxon>
        <taxon>Fusarium</taxon>
    </lineage>
</organism>
<comment type="similarity">
    <text evidence="1">Belongs to the CutC family.</text>
</comment>
<protein>
    <recommendedName>
        <fullName evidence="2">Copper homeostasis protein cutC homolog</fullName>
    </recommendedName>
</protein>
<dbReference type="OrthoDB" id="7392499at2759"/>
<keyword evidence="4" id="KW-1185">Reference proteome</keyword>
<dbReference type="Proteomes" id="UP000245910">
    <property type="component" value="Chromosome IIII"/>
</dbReference>
<dbReference type="Pfam" id="PF03932">
    <property type="entry name" value="CutC"/>
    <property type="match status" value="1"/>
</dbReference>
<proteinExistence type="inferred from homology"/>
<evidence type="ECO:0000313" key="4">
    <source>
        <dbReference type="Proteomes" id="UP000245910"/>
    </source>
</evidence>
<dbReference type="PANTHER" id="PTHR12598">
    <property type="entry name" value="COPPER HOMEOSTASIS PROTEIN CUTC"/>
    <property type="match status" value="1"/>
</dbReference>
<dbReference type="SUPFAM" id="SSF110395">
    <property type="entry name" value="CutC-like"/>
    <property type="match status" value="1"/>
</dbReference>
<accession>A0A2L2TD81</accession>
<dbReference type="EMBL" id="LN649232">
    <property type="protein sequence ID" value="CEI39502.1"/>
    <property type="molecule type" value="Genomic_DNA"/>
</dbReference>
<evidence type="ECO:0000313" key="3">
    <source>
        <dbReference type="EMBL" id="CEI39502.1"/>
    </source>
</evidence>
<dbReference type="PANTHER" id="PTHR12598:SF0">
    <property type="entry name" value="COPPER HOMEOSTASIS PROTEIN CUTC HOMOLOG"/>
    <property type="match status" value="1"/>
</dbReference>
<sequence>MTSLRPLKMSTQLAESPQPMPLEVTVYGPYNALKAANFGAKRLLLCRKDSSYVGGLTPEIEELEYLRDNIHIPISCAIRPRGAPDIFLVGESQDYIYSNDEFIEVCDSILNLKETGVMNPLRGDSFVFGCLKRYYEGTTEGLKKKKIVLDRYQCGYLVNIAKPFGCVFNRAFDHFAKGGDWSNIIPQLIKIGFTGVMTTGGPGKFNRHIELLGAMGQQFRDIQLIVAGGFHCPEIKKLRAYANEYDTNTVWVNGECLRPERHEDSETCDMSSVMGMMDLLGLQTTD</sequence>